<keyword evidence="7 16" id="KW-0812">Transmembrane</keyword>
<evidence type="ECO:0000256" key="15">
    <source>
        <dbReference type="ARBA" id="ARBA00049551"/>
    </source>
</evidence>
<sequence length="164" mass="19213">MMMLIINLILSITFIFLKHPMTMGTSLLMQTLMITLLTGILNMNFWFSYILFLIMIGGMLILFIYMTSIASNEKFKFSILLTLMMMTLFTIMIIIYLMMDKNFIMSASFSKSFNESYELSFNMIKFFNYPSNIILFMMIIYLFITLIAVVKITDIKFGPLRQTS</sequence>
<keyword evidence="5" id="KW-0813">Transport</keyword>
<dbReference type="AlphaFoldDB" id="A0A0S2M6S7"/>
<evidence type="ECO:0000256" key="2">
    <source>
        <dbReference type="ARBA" id="ARBA00005698"/>
    </source>
</evidence>
<keyword evidence="8" id="KW-1278">Translocase</keyword>
<evidence type="ECO:0000256" key="3">
    <source>
        <dbReference type="ARBA" id="ARBA00012944"/>
    </source>
</evidence>
<name>A0A0S2M6S7_9COLE</name>
<feature type="transmembrane region" description="Helical" evidence="16">
    <location>
        <begin position="133"/>
        <end position="152"/>
    </location>
</feature>
<keyword evidence="13 16" id="KW-0472">Membrane</keyword>
<dbReference type="GO" id="GO:0031966">
    <property type="term" value="C:mitochondrial membrane"/>
    <property type="evidence" value="ECO:0007669"/>
    <property type="project" value="UniProtKB-SubCell"/>
</dbReference>
<evidence type="ECO:0000256" key="14">
    <source>
        <dbReference type="ARBA" id="ARBA00031019"/>
    </source>
</evidence>
<evidence type="ECO:0000256" key="6">
    <source>
        <dbReference type="ARBA" id="ARBA00022660"/>
    </source>
</evidence>
<evidence type="ECO:0000256" key="16">
    <source>
        <dbReference type="SAM" id="Phobius"/>
    </source>
</evidence>
<keyword evidence="11" id="KW-0520">NAD</keyword>
<protein>
    <recommendedName>
        <fullName evidence="4">NADH-ubiquinone oxidoreductase chain 6</fullName>
        <ecNumber evidence="3">7.1.1.2</ecNumber>
    </recommendedName>
    <alternativeName>
        <fullName evidence="14">NADH dehydrogenase subunit 6</fullName>
    </alternativeName>
</protein>
<dbReference type="PANTHER" id="PTHR11435:SF1">
    <property type="entry name" value="NADH-UBIQUINONE OXIDOREDUCTASE CHAIN 6"/>
    <property type="match status" value="1"/>
</dbReference>
<evidence type="ECO:0000256" key="10">
    <source>
        <dbReference type="ARBA" id="ARBA00022989"/>
    </source>
</evidence>
<dbReference type="GO" id="GO:0008137">
    <property type="term" value="F:NADH dehydrogenase (ubiquinone) activity"/>
    <property type="evidence" value="ECO:0007669"/>
    <property type="project" value="UniProtKB-EC"/>
</dbReference>
<dbReference type="InterPro" id="IPR050269">
    <property type="entry name" value="ComplexI_Subunit6"/>
</dbReference>
<keyword evidence="6" id="KW-0679">Respiratory chain</keyword>
<proteinExistence type="inferred from homology"/>
<evidence type="ECO:0000313" key="17">
    <source>
        <dbReference type="EMBL" id="ALO70388.1"/>
    </source>
</evidence>
<keyword evidence="12 17" id="KW-0496">Mitochondrion</keyword>
<dbReference type="EC" id="7.1.1.2" evidence="3"/>
<dbReference type="EMBL" id="KT780632">
    <property type="protein sequence ID" value="ALO70388.1"/>
    <property type="molecule type" value="Genomic_DNA"/>
</dbReference>
<evidence type="ECO:0000256" key="12">
    <source>
        <dbReference type="ARBA" id="ARBA00023128"/>
    </source>
</evidence>
<keyword evidence="9" id="KW-0249">Electron transport</keyword>
<comment type="catalytic activity">
    <reaction evidence="15">
        <text>a ubiquinone + NADH + 5 H(+)(in) = a ubiquinol + NAD(+) + 4 H(+)(out)</text>
        <dbReference type="Rhea" id="RHEA:29091"/>
        <dbReference type="Rhea" id="RHEA-COMP:9565"/>
        <dbReference type="Rhea" id="RHEA-COMP:9566"/>
        <dbReference type="ChEBI" id="CHEBI:15378"/>
        <dbReference type="ChEBI" id="CHEBI:16389"/>
        <dbReference type="ChEBI" id="CHEBI:17976"/>
        <dbReference type="ChEBI" id="CHEBI:57540"/>
        <dbReference type="ChEBI" id="CHEBI:57945"/>
        <dbReference type="EC" id="7.1.1.2"/>
    </reaction>
</comment>
<evidence type="ECO:0000256" key="1">
    <source>
        <dbReference type="ARBA" id="ARBA00004225"/>
    </source>
</evidence>
<evidence type="ECO:0000256" key="11">
    <source>
        <dbReference type="ARBA" id="ARBA00023027"/>
    </source>
</evidence>
<evidence type="ECO:0000256" key="4">
    <source>
        <dbReference type="ARBA" id="ARBA00021095"/>
    </source>
</evidence>
<evidence type="ECO:0000256" key="8">
    <source>
        <dbReference type="ARBA" id="ARBA00022967"/>
    </source>
</evidence>
<dbReference type="PANTHER" id="PTHR11435">
    <property type="entry name" value="NADH UBIQUINONE OXIDOREDUCTASE SUBUNIT ND6"/>
    <property type="match status" value="1"/>
</dbReference>
<keyword evidence="10 16" id="KW-1133">Transmembrane helix</keyword>
<organism evidence="17">
    <name type="scientific">Bisnius sordidus</name>
    <dbReference type="NCBI Taxonomy" id="877869"/>
    <lineage>
        <taxon>Eukaryota</taxon>
        <taxon>Metazoa</taxon>
        <taxon>Ecdysozoa</taxon>
        <taxon>Arthropoda</taxon>
        <taxon>Hexapoda</taxon>
        <taxon>Insecta</taxon>
        <taxon>Pterygota</taxon>
        <taxon>Neoptera</taxon>
        <taxon>Endopterygota</taxon>
        <taxon>Coleoptera</taxon>
        <taxon>Polyphaga</taxon>
        <taxon>Staphyliniformia</taxon>
        <taxon>Staphylinidae</taxon>
        <taxon>Staphylininae group</taxon>
        <taxon>Staphylininae</taxon>
        <taxon>Staphylinini</taxon>
        <taxon>Bisnius</taxon>
    </lineage>
</organism>
<evidence type="ECO:0000256" key="7">
    <source>
        <dbReference type="ARBA" id="ARBA00022692"/>
    </source>
</evidence>
<accession>A0A0S2M6S7</accession>
<gene>
    <name evidence="17" type="primary">nad6</name>
</gene>
<feature type="transmembrane region" description="Helical" evidence="16">
    <location>
        <begin position="77"/>
        <end position="99"/>
    </location>
</feature>
<evidence type="ECO:0000256" key="5">
    <source>
        <dbReference type="ARBA" id="ARBA00022448"/>
    </source>
</evidence>
<evidence type="ECO:0000256" key="13">
    <source>
        <dbReference type="ARBA" id="ARBA00023136"/>
    </source>
</evidence>
<evidence type="ECO:0000256" key="9">
    <source>
        <dbReference type="ARBA" id="ARBA00022982"/>
    </source>
</evidence>
<comment type="similarity">
    <text evidence="2">Belongs to the complex I subunit 6 family.</text>
</comment>
<feature type="transmembrane region" description="Helical" evidence="16">
    <location>
        <begin position="45"/>
        <end position="65"/>
    </location>
</feature>
<geneLocation type="mitochondrion" evidence="17"/>
<reference evidence="17" key="1">
    <citation type="submission" date="2015-09" db="EMBL/GenBank/DDBJ databases">
        <title>Staphyliniformia phylogenetics from de novo mitogenomic assemblies.</title>
        <authorList>
            <person name="Favreau E.A."/>
            <person name="Linard B."/>
            <person name="Vogler A.P."/>
        </authorList>
    </citation>
    <scope>NUCLEOTIDE SEQUENCE</scope>
</reference>
<comment type="subcellular location">
    <subcellularLocation>
        <location evidence="1">Mitochondrion membrane</location>
        <topology evidence="1">Multi-pass membrane protein</topology>
    </subcellularLocation>
</comment>